<dbReference type="Proteomes" id="UP000314294">
    <property type="component" value="Unassembled WGS sequence"/>
</dbReference>
<organism evidence="2 3">
    <name type="scientific">Liparis tanakae</name>
    <name type="common">Tanaka's snailfish</name>
    <dbReference type="NCBI Taxonomy" id="230148"/>
    <lineage>
        <taxon>Eukaryota</taxon>
        <taxon>Metazoa</taxon>
        <taxon>Chordata</taxon>
        <taxon>Craniata</taxon>
        <taxon>Vertebrata</taxon>
        <taxon>Euteleostomi</taxon>
        <taxon>Actinopterygii</taxon>
        <taxon>Neopterygii</taxon>
        <taxon>Teleostei</taxon>
        <taxon>Neoteleostei</taxon>
        <taxon>Acanthomorphata</taxon>
        <taxon>Eupercaria</taxon>
        <taxon>Perciformes</taxon>
        <taxon>Cottioidei</taxon>
        <taxon>Cottales</taxon>
        <taxon>Liparidae</taxon>
        <taxon>Liparis</taxon>
    </lineage>
</organism>
<reference evidence="2 3" key="1">
    <citation type="submission" date="2019-03" db="EMBL/GenBank/DDBJ databases">
        <title>First draft genome of Liparis tanakae, snailfish: a comprehensive survey of snailfish specific genes.</title>
        <authorList>
            <person name="Kim W."/>
            <person name="Song I."/>
            <person name="Jeong J.-H."/>
            <person name="Kim D."/>
            <person name="Kim S."/>
            <person name="Ryu S."/>
            <person name="Song J.Y."/>
            <person name="Lee S.K."/>
        </authorList>
    </citation>
    <scope>NUCLEOTIDE SEQUENCE [LARGE SCALE GENOMIC DNA]</scope>
    <source>
        <tissue evidence="2">Muscle</tissue>
    </source>
</reference>
<keyword evidence="3" id="KW-1185">Reference proteome</keyword>
<evidence type="ECO:0000256" key="1">
    <source>
        <dbReference type="SAM" id="MobiDB-lite"/>
    </source>
</evidence>
<gene>
    <name evidence="2" type="ORF">EYF80_038028</name>
</gene>
<feature type="region of interest" description="Disordered" evidence="1">
    <location>
        <begin position="35"/>
        <end position="67"/>
    </location>
</feature>
<sequence length="133" mass="14769">MVAARYICARQSVENAQHSLKERSAAVRVWQRATAPPSLSAVSQHDVNNKAPVRRPEGPAGASADRGASSASLLFNVAENRTDAAWFSPVSAVWRSQNNLRRSKNERRHIVHAGIVWVNRQTLIRHLLLVENT</sequence>
<evidence type="ECO:0000313" key="2">
    <source>
        <dbReference type="EMBL" id="TNN51737.1"/>
    </source>
</evidence>
<name>A0A4Z2GDU7_9TELE</name>
<proteinExistence type="predicted"/>
<comment type="caution">
    <text evidence="2">The sequence shown here is derived from an EMBL/GenBank/DDBJ whole genome shotgun (WGS) entry which is preliminary data.</text>
</comment>
<evidence type="ECO:0000313" key="3">
    <source>
        <dbReference type="Proteomes" id="UP000314294"/>
    </source>
</evidence>
<dbReference type="EMBL" id="SRLO01000571">
    <property type="protein sequence ID" value="TNN51737.1"/>
    <property type="molecule type" value="Genomic_DNA"/>
</dbReference>
<accession>A0A4Z2GDU7</accession>
<protein>
    <submittedName>
        <fullName evidence="2">Uncharacterized protein</fullName>
    </submittedName>
</protein>
<dbReference type="AlphaFoldDB" id="A0A4Z2GDU7"/>
<feature type="compositionally biased region" description="Low complexity" evidence="1">
    <location>
        <begin position="58"/>
        <end position="67"/>
    </location>
</feature>